<dbReference type="RefSeq" id="XP_002421067.1">
    <property type="nucleotide sequence ID" value="XM_002421022.1"/>
</dbReference>
<dbReference type="HOGENOM" id="CLU_1224614_0_0_1"/>
<protein>
    <submittedName>
        <fullName evidence="3">Uncharacterized protein</fullName>
    </submittedName>
</protein>
<dbReference type="Proteomes" id="UP000002605">
    <property type="component" value="Chromosome 6"/>
</dbReference>
<evidence type="ECO:0000313" key="2">
    <source>
        <dbReference type="CGD" id="CAL0000168155"/>
    </source>
</evidence>
<dbReference type="VEuPathDB" id="FungiDB:CD36_63380"/>
<reference evidence="3 4" key="1">
    <citation type="journal article" date="2009" name="Genome Res.">
        <title>Comparative genomics of the fungal pathogens Candida dubliniensis and Candida albicans.</title>
        <authorList>
            <person name="Jackson A.P."/>
            <person name="Gamble J.A."/>
            <person name="Yeomans T."/>
            <person name="Moran G.P."/>
            <person name="Saunders D."/>
            <person name="Harris D."/>
            <person name="Aslett M."/>
            <person name="Barrell J.F."/>
            <person name="Butler G."/>
            <person name="Citiulo F."/>
            <person name="Coleman D.C."/>
            <person name="de Groot P.W.J."/>
            <person name="Goodwin T.J."/>
            <person name="Quail M.A."/>
            <person name="McQuillan J."/>
            <person name="Munro C.A."/>
            <person name="Pain A."/>
            <person name="Poulter R.T."/>
            <person name="Rajandream M.A."/>
            <person name="Renauld H."/>
            <person name="Spiering M.J."/>
            <person name="Tivey A."/>
            <person name="Gow N.A.R."/>
            <person name="Barrell B."/>
            <person name="Sullivan D.J."/>
            <person name="Berriman M."/>
        </authorList>
    </citation>
    <scope>NUCLEOTIDE SEQUENCE [LARGE SCALE GENOMIC DNA]</scope>
    <source>
        <strain evidence="4">CD36 / ATCC MYA-646 / CBS 7987 / NCPF 3949 / NRRL Y-17841</strain>
    </source>
</reference>
<evidence type="ECO:0000313" key="4">
    <source>
        <dbReference type="Proteomes" id="UP000002605"/>
    </source>
</evidence>
<name>B9WJ05_CANDC</name>
<organism evidence="3 4">
    <name type="scientific">Candida dubliniensis (strain CD36 / ATCC MYA-646 / CBS 7987 / NCPF 3949 / NRRL Y-17841)</name>
    <name type="common">Yeast</name>
    <dbReference type="NCBI Taxonomy" id="573826"/>
    <lineage>
        <taxon>Eukaryota</taxon>
        <taxon>Fungi</taxon>
        <taxon>Dikarya</taxon>
        <taxon>Ascomycota</taxon>
        <taxon>Saccharomycotina</taxon>
        <taxon>Pichiomycetes</taxon>
        <taxon>Debaryomycetaceae</taxon>
        <taxon>Candida/Lodderomyces clade</taxon>
        <taxon>Candida</taxon>
    </lineage>
</organism>
<gene>
    <name evidence="2" type="ordered locus">Cd36_63380</name>
    <name evidence="3" type="ORF">CD36_63380</name>
</gene>
<dbReference type="GeneID" id="8048614"/>
<accession>B9WJ05</accession>
<dbReference type="KEGG" id="cdu:CD36_63380"/>
<dbReference type="AlphaFoldDB" id="B9WJ05"/>
<keyword evidence="1" id="KW-1133">Transmembrane helix</keyword>
<keyword evidence="1" id="KW-0472">Membrane</keyword>
<feature type="transmembrane region" description="Helical" evidence="1">
    <location>
        <begin position="70"/>
        <end position="88"/>
    </location>
</feature>
<keyword evidence="1" id="KW-0812">Transmembrane</keyword>
<dbReference type="EMBL" id="FM992693">
    <property type="protein sequence ID" value="CAX41224.1"/>
    <property type="molecule type" value="Genomic_DNA"/>
</dbReference>
<keyword evidence="4" id="KW-1185">Reference proteome</keyword>
<dbReference type="CGD" id="CAL0000168155">
    <property type="gene designation" value="Cd36_63380"/>
</dbReference>
<evidence type="ECO:0000313" key="3">
    <source>
        <dbReference type="EMBL" id="CAX41224.1"/>
    </source>
</evidence>
<proteinExistence type="predicted"/>
<dbReference type="OrthoDB" id="10360183at2759"/>
<evidence type="ECO:0000256" key="1">
    <source>
        <dbReference type="SAM" id="Phobius"/>
    </source>
</evidence>
<sequence>MSFSISYILEMIQLSILFVFEQLRKITIPNPERYTPQIESNKMATPLSLPTTNTSIDEGVYDQNNFVSTVILYACIVVVFSVGLISVLKREPHRLPEIELQVQLPPSTASSIMMSSPSSSLVAPIPEPLTRNPKFETILPETFEFPPLERTPSITSSNYSLNSTIDTTRDFKYTYRGDSPALHLLNFSANSPSRSTIVSQVVSEETVNASFTTSDSSSDSLRRLKT</sequence>